<dbReference type="Pfam" id="PF06993">
    <property type="entry name" value="DUF1304"/>
    <property type="match status" value="1"/>
</dbReference>
<keyword evidence="1" id="KW-0812">Transmembrane</keyword>
<feature type="transmembrane region" description="Helical" evidence="1">
    <location>
        <begin position="48"/>
        <end position="70"/>
    </location>
</feature>
<name>A0A4Q8L801_9GAMM</name>
<dbReference type="EMBL" id="SHMC01000004">
    <property type="protein sequence ID" value="TAA24320.1"/>
    <property type="molecule type" value="Genomic_DNA"/>
</dbReference>
<organism evidence="2 3">
    <name type="scientific">Pseudoxanthomonas winnipegensis</name>
    <dbReference type="NCBI Taxonomy" id="2480810"/>
    <lineage>
        <taxon>Bacteria</taxon>
        <taxon>Pseudomonadati</taxon>
        <taxon>Pseudomonadota</taxon>
        <taxon>Gammaproteobacteria</taxon>
        <taxon>Lysobacterales</taxon>
        <taxon>Lysobacteraceae</taxon>
        <taxon>Pseudoxanthomonas</taxon>
    </lineage>
</organism>
<comment type="caution">
    <text evidence="2">The sequence shown here is derived from an EMBL/GenBank/DDBJ whole genome shotgun (WGS) entry which is preliminary data.</text>
</comment>
<evidence type="ECO:0000313" key="3">
    <source>
        <dbReference type="Proteomes" id="UP000292627"/>
    </source>
</evidence>
<proteinExistence type="predicted"/>
<accession>A0A4Q8L801</accession>
<dbReference type="InterPro" id="IPR009732">
    <property type="entry name" value="DUF1304"/>
</dbReference>
<feature type="transmembrane region" description="Helical" evidence="1">
    <location>
        <begin position="6"/>
        <end position="27"/>
    </location>
</feature>
<sequence length="118" mass="12722">MPAVALVLTVLVALLHIWFLVLEMVLWTRPLGLKTFRMSPEKAQTTRVLAANQGLYNGFLAAGLLWGGLWLRDGRVVAFFLACVVVAGAYGAATVSRRILWIQAAPAALALVCLFAGL</sequence>
<dbReference type="RefSeq" id="WP_130551659.1">
    <property type="nucleotide sequence ID" value="NZ_SHMC01000004.1"/>
</dbReference>
<reference evidence="2 3" key="1">
    <citation type="submission" date="2019-02" db="EMBL/GenBank/DDBJ databases">
        <title>WGS of Pseudoxanthomonas species novum from clinical isolates.</title>
        <authorList>
            <person name="Bernier A.-M."/>
            <person name="Bernard K."/>
            <person name="Vachon A."/>
        </authorList>
    </citation>
    <scope>NUCLEOTIDE SEQUENCE [LARGE SCALE GENOMIC DNA]</scope>
    <source>
        <strain evidence="2 3">NML171200</strain>
    </source>
</reference>
<evidence type="ECO:0000256" key="1">
    <source>
        <dbReference type="SAM" id="Phobius"/>
    </source>
</evidence>
<dbReference type="OrthoDB" id="9803832at2"/>
<feature type="transmembrane region" description="Helical" evidence="1">
    <location>
        <begin position="76"/>
        <end position="93"/>
    </location>
</feature>
<dbReference type="PANTHER" id="PTHR38446">
    <property type="entry name" value="BLL0914 PROTEIN"/>
    <property type="match status" value="1"/>
</dbReference>
<keyword evidence="1" id="KW-1133">Transmembrane helix</keyword>
<keyword evidence="1" id="KW-0472">Membrane</keyword>
<dbReference type="Proteomes" id="UP000292627">
    <property type="component" value="Unassembled WGS sequence"/>
</dbReference>
<protein>
    <submittedName>
        <fullName evidence="2">DUF1304 domain-containing protein</fullName>
    </submittedName>
</protein>
<gene>
    <name evidence="2" type="ORF">EA660_11305</name>
</gene>
<evidence type="ECO:0000313" key="2">
    <source>
        <dbReference type="EMBL" id="TAA24320.1"/>
    </source>
</evidence>
<feature type="transmembrane region" description="Helical" evidence="1">
    <location>
        <begin position="100"/>
        <end position="117"/>
    </location>
</feature>
<dbReference type="AlphaFoldDB" id="A0A4Q8L801"/>
<dbReference type="PANTHER" id="PTHR38446:SF1">
    <property type="entry name" value="BLL0914 PROTEIN"/>
    <property type="match status" value="1"/>
</dbReference>